<dbReference type="InterPro" id="IPR004438">
    <property type="entry name" value="Peptidase_M3B"/>
</dbReference>
<evidence type="ECO:0000256" key="1">
    <source>
        <dbReference type="ARBA" id="ARBA00022670"/>
    </source>
</evidence>
<dbReference type="CDD" id="cd09608">
    <property type="entry name" value="M3B_PepF"/>
    <property type="match status" value="1"/>
</dbReference>
<dbReference type="Gene3D" id="1.10.287.830">
    <property type="entry name" value="putative peptidase helix hairpin domain like"/>
    <property type="match status" value="1"/>
</dbReference>
<dbReference type="NCBIfam" id="TIGR00181">
    <property type="entry name" value="pepF"/>
    <property type="match status" value="1"/>
</dbReference>
<dbReference type="InterPro" id="IPR045090">
    <property type="entry name" value="Pept_M3A_M3B"/>
</dbReference>
<keyword evidence="1 6" id="KW-0645">Protease</keyword>
<dbReference type="AlphaFoldDB" id="A0A5P8M1R8"/>
<protein>
    <recommendedName>
        <fullName evidence="6">Oligopeptidase F</fullName>
        <ecNumber evidence="6">3.4.24.-</ecNumber>
    </recommendedName>
</protein>
<evidence type="ECO:0000256" key="2">
    <source>
        <dbReference type="ARBA" id="ARBA00022723"/>
    </source>
</evidence>
<evidence type="ECO:0000313" key="10">
    <source>
        <dbReference type="Proteomes" id="UP000326779"/>
    </source>
</evidence>
<dbReference type="Gene3D" id="1.10.1370.20">
    <property type="entry name" value="Oligoendopeptidase f, C-terminal domain"/>
    <property type="match status" value="1"/>
</dbReference>
<name>A0A5P8M1R8_9LACO</name>
<dbReference type="InterPro" id="IPR042088">
    <property type="entry name" value="OligoPept_F_C"/>
</dbReference>
<dbReference type="InterPro" id="IPR001567">
    <property type="entry name" value="Pept_M3A_M3B_dom"/>
</dbReference>
<gene>
    <name evidence="9" type="primary">pepF</name>
    <name evidence="9" type="ORF">D1010_02720</name>
</gene>
<keyword evidence="3 6" id="KW-0378">Hydrolase</keyword>
<dbReference type="EC" id="3.4.24.-" evidence="6"/>
<dbReference type="KEGG" id="lhb:D1010_02720"/>
<dbReference type="Pfam" id="PF01432">
    <property type="entry name" value="Peptidase_M3"/>
    <property type="match status" value="1"/>
</dbReference>
<dbReference type="GO" id="GO:0006508">
    <property type="term" value="P:proteolysis"/>
    <property type="evidence" value="ECO:0007669"/>
    <property type="project" value="UniProtKB-KW"/>
</dbReference>
<dbReference type="GO" id="GO:0004222">
    <property type="term" value="F:metalloendopeptidase activity"/>
    <property type="evidence" value="ECO:0007669"/>
    <property type="project" value="UniProtKB-UniRule"/>
</dbReference>
<keyword evidence="4 6" id="KW-0862">Zinc</keyword>
<dbReference type="EMBL" id="CP045143">
    <property type="protein sequence ID" value="QFR22448.1"/>
    <property type="molecule type" value="Genomic_DNA"/>
</dbReference>
<comment type="function">
    <text evidence="6">Has oligopeptidase activity and degrades a variety of small bioactive peptides.</text>
</comment>
<sequence>MNRYTRHILIFGGINVSTITKQPTRDQVPEDLTWDLTKVFATDAEWEKTFAQVKTAAADLTQYVGTLGQSGAALLKGIQAILSVYRTFEKVYVYASMRSDQDTGNAHYQSYDAQASALAAQVSAATAFMEPEILAIPEAKLEQFFIDTPQLADYRHFIEVITVKRAHVLPADQEALLAAAEDVFSSSAQTFNVLSNSDLKLPMVKDEDGNDVQLTNGVYSTLLQSPNRDVRKGVFQGLYAAYGQYQHTFASTLAGQIKADNYTAQVRHYSSAREAAMARNHIPASVYDTLIEQVNAHLPLLHRYVALRKRLLKLDTVHMYDMYTPITGTPQLSYTFAEAKQEARRALSVLGEDYLSHVDEIFNNRYIDVVENKGKRSGAYSGGAYDTPPYELLNWQDDLENLYTLVHETGHSVHSWYTRHNQPYQYGDYPIFVAEIASTTNENILTDYLLKTQKDPAVQAYVLNHYLDGFKGTVFRQTQFAEFEHHIHESQQQGTPLTADSMSQFYGDLNARYYGPETAKDSEIALEWSRIPHFYYNYYVYQYSTGFAAASTLAAKITSGADGAVDRYINNFLKSGSSRYAIDTMQSAGVDMTQADYLENAFRVFADRLDALEKLV</sequence>
<dbReference type="PANTHER" id="PTHR11804:SF84">
    <property type="entry name" value="SACCHAROLYSIN"/>
    <property type="match status" value="1"/>
</dbReference>
<dbReference type="GO" id="GO:0006518">
    <property type="term" value="P:peptide metabolic process"/>
    <property type="evidence" value="ECO:0007669"/>
    <property type="project" value="TreeGrafter"/>
</dbReference>
<evidence type="ECO:0000259" key="8">
    <source>
        <dbReference type="Pfam" id="PF08439"/>
    </source>
</evidence>
<comment type="cofactor">
    <cofactor evidence="6">
        <name>Zn(2+)</name>
        <dbReference type="ChEBI" id="CHEBI:29105"/>
    </cofactor>
    <text evidence="6">Binds 1 zinc ion.</text>
</comment>
<feature type="domain" description="Oligopeptidase F N-terminal" evidence="8">
    <location>
        <begin position="132"/>
        <end position="200"/>
    </location>
</feature>
<evidence type="ECO:0000256" key="6">
    <source>
        <dbReference type="RuleBase" id="RU368091"/>
    </source>
</evidence>
<comment type="similarity">
    <text evidence="6">Belongs to the peptidase M3B family.</text>
</comment>
<dbReference type="Pfam" id="PF08439">
    <property type="entry name" value="Peptidase_M3_N"/>
    <property type="match status" value="1"/>
</dbReference>
<dbReference type="Gene3D" id="1.20.140.70">
    <property type="entry name" value="Oligopeptidase f, N-terminal domain"/>
    <property type="match status" value="1"/>
</dbReference>
<evidence type="ECO:0000256" key="4">
    <source>
        <dbReference type="ARBA" id="ARBA00022833"/>
    </source>
</evidence>
<dbReference type="Proteomes" id="UP000326779">
    <property type="component" value="Chromosome"/>
</dbReference>
<organism evidence="9 10">
    <name type="scientific">Schleiferilactobacillus harbinensis</name>
    <dbReference type="NCBI Taxonomy" id="304207"/>
    <lineage>
        <taxon>Bacteria</taxon>
        <taxon>Bacillati</taxon>
        <taxon>Bacillota</taxon>
        <taxon>Bacilli</taxon>
        <taxon>Lactobacillales</taxon>
        <taxon>Lactobacillaceae</taxon>
        <taxon>Schleiferilactobacillus</taxon>
    </lineage>
</organism>
<evidence type="ECO:0000256" key="3">
    <source>
        <dbReference type="ARBA" id="ARBA00022801"/>
    </source>
</evidence>
<dbReference type="GO" id="GO:0046872">
    <property type="term" value="F:metal ion binding"/>
    <property type="evidence" value="ECO:0007669"/>
    <property type="project" value="UniProtKB-UniRule"/>
</dbReference>
<keyword evidence="5 6" id="KW-0482">Metalloprotease</keyword>
<evidence type="ECO:0000256" key="5">
    <source>
        <dbReference type="ARBA" id="ARBA00023049"/>
    </source>
</evidence>
<keyword evidence="2 6" id="KW-0479">Metal-binding</keyword>
<feature type="domain" description="Peptidase M3A/M3B catalytic" evidence="7">
    <location>
        <begin position="222"/>
        <end position="603"/>
    </location>
</feature>
<dbReference type="InterPro" id="IPR013647">
    <property type="entry name" value="OligopepF_N_dom"/>
</dbReference>
<reference evidence="9 10" key="1">
    <citation type="submission" date="2019-10" db="EMBL/GenBank/DDBJ databases">
        <title>The completed genome of Lactobacillus harbinensis M1.</title>
        <authorList>
            <person name="Zheng Y."/>
        </authorList>
    </citation>
    <scope>NUCLEOTIDE SEQUENCE [LARGE SCALE GENOMIC DNA]</scope>
    <source>
        <strain evidence="9 10">M1</strain>
    </source>
</reference>
<dbReference type="SUPFAM" id="SSF55486">
    <property type="entry name" value="Metalloproteases ('zincins'), catalytic domain"/>
    <property type="match status" value="1"/>
</dbReference>
<accession>A0A5P8M1R8</accession>
<dbReference type="PANTHER" id="PTHR11804">
    <property type="entry name" value="PROTEASE M3 THIMET OLIGOPEPTIDASE-RELATED"/>
    <property type="match status" value="1"/>
</dbReference>
<evidence type="ECO:0000259" key="7">
    <source>
        <dbReference type="Pfam" id="PF01432"/>
    </source>
</evidence>
<proteinExistence type="inferred from homology"/>
<evidence type="ECO:0000313" key="9">
    <source>
        <dbReference type="EMBL" id="QFR22448.1"/>
    </source>
</evidence>